<reference evidence="2 3" key="1">
    <citation type="journal article" date="2015" name="Proc. Natl. Acad. Sci. U.S.A.">
        <title>The resurrection genome of Boea hygrometrica: A blueprint for survival of dehydration.</title>
        <authorList>
            <person name="Xiao L."/>
            <person name="Yang G."/>
            <person name="Zhang L."/>
            <person name="Yang X."/>
            <person name="Zhao S."/>
            <person name="Ji Z."/>
            <person name="Zhou Q."/>
            <person name="Hu M."/>
            <person name="Wang Y."/>
            <person name="Chen M."/>
            <person name="Xu Y."/>
            <person name="Jin H."/>
            <person name="Xiao X."/>
            <person name="Hu G."/>
            <person name="Bao F."/>
            <person name="Hu Y."/>
            <person name="Wan P."/>
            <person name="Li L."/>
            <person name="Deng X."/>
            <person name="Kuang T."/>
            <person name="Xiang C."/>
            <person name="Zhu J.K."/>
            <person name="Oliver M.J."/>
            <person name="He Y."/>
        </authorList>
    </citation>
    <scope>NUCLEOTIDE SEQUENCE [LARGE SCALE GENOMIC DNA]</scope>
    <source>
        <strain evidence="3">cv. XS01</strain>
    </source>
</reference>
<evidence type="ECO:0000256" key="1">
    <source>
        <dbReference type="SAM" id="MobiDB-lite"/>
    </source>
</evidence>
<dbReference type="Proteomes" id="UP000250235">
    <property type="component" value="Unassembled WGS sequence"/>
</dbReference>
<proteinExistence type="predicted"/>
<dbReference type="EMBL" id="KV003979">
    <property type="protein sequence ID" value="KZV35929.1"/>
    <property type="molecule type" value="Genomic_DNA"/>
</dbReference>
<feature type="compositionally biased region" description="Polar residues" evidence="1">
    <location>
        <begin position="112"/>
        <end position="124"/>
    </location>
</feature>
<gene>
    <name evidence="2" type="ORF">F511_23942</name>
</gene>
<name>A0A2Z7BN80_9LAMI</name>
<accession>A0A2Z7BN80</accession>
<evidence type="ECO:0000313" key="2">
    <source>
        <dbReference type="EMBL" id="KZV35929.1"/>
    </source>
</evidence>
<feature type="region of interest" description="Disordered" evidence="1">
    <location>
        <begin position="112"/>
        <end position="181"/>
    </location>
</feature>
<organism evidence="2 3">
    <name type="scientific">Dorcoceras hygrometricum</name>
    <dbReference type="NCBI Taxonomy" id="472368"/>
    <lineage>
        <taxon>Eukaryota</taxon>
        <taxon>Viridiplantae</taxon>
        <taxon>Streptophyta</taxon>
        <taxon>Embryophyta</taxon>
        <taxon>Tracheophyta</taxon>
        <taxon>Spermatophyta</taxon>
        <taxon>Magnoliopsida</taxon>
        <taxon>eudicotyledons</taxon>
        <taxon>Gunneridae</taxon>
        <taxon>Pentapetalae</taxon>
        <taxon>asterids</taxon>
        <taxon>lamiids</taxon>
        <taxon>Lamiales</taxon>
        <taxon>Gesneriaceae</taxon>
        <taxon>Didymocarpoideae</taxon>
        <taxon>Trichosporeae</taxon>
        <taxon>Loxocarpinae</taxon>
        <taxon>Dorcoceras</taxon>
    </lineage>
</organism>
<keyword evidence="3" id="KW-1185">Reference proteome</keyword>
<dbReference type="AlphaFoldDB" id="A0A2Z7BN80"/>
<feature type="compositionally biased region" description="Basic and acidic residues" evidence="1">
    <location>
        <begin position="160"/>
        <end position="173"/>
    </location>
</feature>
<protein>
    <submittedName>
        <fullName evidence="2">Putative malic acid transport protein, malate permease</fullName>
    </submittedName>
</protein>
<feature type="compositionally biased region" description="Basic and acidic residues" evidence="1">
    <location>
        <begin position="126"/>
        <end position="152"/>
    </location>
</feature>
<sequence>MPLGARSIAGLAHPALLECGLWQGGARRGGSACLTLLNGDVMFSYSVAHDLIFRSELNLFDQIAPSWFSVLNKYACVLIILRADPAQVPGSNQIHREFWLFTVGGGRSSLIRSTTGNTTPSSACTRRPDEFWPRTESPHRGDRNKSDHEVAARRRLASGEGRRAAAEGRRERWAATLKSRV</sequence>
<evidence type="ECO:0000313" key="3">
    <source>
        <dbReference type="Proteomes" id="UP000250235"/>
    </source>
</evidence>